<feature type="transmembrane region" description="Helical" evidence="5">
    <location>
        <begin position="150"/>
        <end position="172"/>
    </location>
</feature>
<comment type="caution">
    <text evidence="7">The sequence shown here is derived from an EMBL/GenBank/DDBJ whole genome shotgun (WGS) entry which is preliminary data.</text>
</comment>
<dbReference type="InterPro" id="IPR006153">
    <property type="entry name" value="Cation/H_exchanger_TM"/>
</dbReference>
<dbReference type="Gene3D" id="1.20.1530.20">
    <property type="match status" value="1"/>
</dbReference>
<organism evidence="7 8">
    <name type="scientific">candidate division WOR-3 bacterium</name>
    <dbReference type="NCBI Taxonomy" id="2052148"/>
    <lineage>
        <taxon>Bacteria</taxon>
        <taxon>Bacteria division WOR-3</taxon>
    </lineage>
</organism>
<keyword evidence="4 5" id="KW-0472">Membrane</keyword>
<feature type="transmembrane region" description="Helical" evidence="5">
    <location>
        <begin position="365"/>
        <end position="388"/>
    </location>
</feature>
<evidence type="ECO:0000313" key="8">
    <source>
        <dbReference type="Proteomes" id="UP000885826"/>
    </source>
</evidence>
<reference evidence="7" key="1">
    <citation type="journal article" date="2020" name="mSystems">
        <title>Genome- and Community-Level Interaction Insights into Carbon Utilization and Element Cycling Functions of Hydrothermarchaeota in Hydrothermal Sediment.</title>
        <authorList>
            <person name="Zhou Z."/>
            <person name="Liu Y."/>
            <person name="Xu W."/>
            <person name="Pan J."/>
            <person name="Luo Z.H."/>
            <person name="Li M."/>
        </authorList>
    </citation>
    <scope>NUCLEOTIDE SEQUENCE</scope>
    <source>
        <strain evidence="7">HyVt-388</strain>
    </source>
</reference>
<feature type="transmembrane region" description="Helical" evidence="5">
    <location>
        <begin position="280"/>
        <end position="310"/>
    </location>
</feature>
<evidence type="ECO:0000313" key="7">
    <source>
        <dbReference type="EMBL" id="HEC77616.1"/>
    </source>
</evidence>
<comment type="subcellular location">
    <subcellularLocation>
        <location evidence="1">Membrane</location>
        <topology evidence="1">Multi-pass membrane protein</topology>
    </subcellularLocation>
</comment>
<feature type="transmembrane region" description="Helical" evidence="5">
    <location>
        <begin position="184"/>
        <end position="211"/>
    </location>
</feature>
<evidence type="ECO:0000256" key="2">
    <source>
        <dbReference type="ARBA" id="ARBA00022692"/>
    </source>
</evidence>
<name>A0A9C9ELC3_UNCW3</name>
<keyword evidence="3 5" id="KW-1133">Transmembrane helix</keyword>
<evidence type="ECO:0000256" key="5">
    <source>
        <dbReference type="SAM" id="Phobius"/>
    </source>
</evidence>
<keyword evidence="2 5" id="KW-0812">Transmembrane</keyword>
<dbReference type="PANTHER" id="PTHR43021:SF2">
    <property type="entry name" value="CATION_H+ EXCHANGER DOMAIN-CONTAINING PROTEIN"/>
    <property type="match status" value="1"/>
</dbReference>
<feature type="domain" description="Cation/H+ exchanger transmembrane" evidence="6">
    <location>
        <begin position="12"/>
        <end position="382"/>
    </location>
</feature>
<feature type="transmembrane region" description="Helical" evidence="5">
    <location>
        <begin position="231"/>
        <end position="260"/>
    </location>
</feature>
<evidence type="ECO:0000256" key="3">
    <source>
        <dbReference type="ARBA" id="ARBA00022989"/>
    </source>
</evidence>
<evidence type="ECO:0000256" key="4">
    <source>
        <dbReference type="ARBA" id="ARBA00023136"/>
    </source>
</evidence>
<feature type="transmembrane region" description="Helical" evidence="5">
    <location>
        <begin position="89"/>
        <end position="112"/>
    </location>
</feature>
<evidence type="ECO:0000256" key="1">
    <source>
        <dbReference type="ARBA" id="ARBA00004141"/>
    </source>
</evidence>
<dbReference type="GO" id="GO:0015297">
    <property type="term" value="F:antiporter activity"/>
    <property type="evidence" value="ECO:0007669"/>
    <property type="project" value="InterPro"/>
</dbReference>
<sequence length="402" mass="43633">MFKVNPILSMSIIFLTGWVMSKLIKKVRLPTVTGNLLLGIIIGQEIFDLISQEILDSSSFISNIVLGMIAFTIGQNFSLQKFREIGKTVLLISIFEALGAWILVTTIFFTLLKQPFHVAILFGSIASATAPAATVMVIKEYKARGFFSNILLGVVALDDAWCLIIFAVSHALSRSIGAHIVENGFVFTVILKVILEIGGAAVLGCGCAFILDFLSRYIRTRSELQIYTLGFILLVVGVAIHLHISVLLSAMFLGACLINIEKHFEEKGFFDALKNIEPMLYMLFFILAGANLSFSSLKAIGLLGIAYLIFRVIGKMGGSYLGATLARAPSNVRKYIGLGLIPQAGVALGVALVVKTDFPEVGQIIFNTIIATTIIYELVGPVIAKIGLQKAGEIRESADDDY</sequence>
<dbReference type="PANTHER" id="PTHR43021">
    <property type="entry name" value="NA(+)/H(+) ANTIPORTER-RELATED"/>
    <property type="match status" value="1"/>
</dbReference>
<dbReference type="Pfam" id="PF00999">
    <property type="entry name" value="Na_H_Exchanger"/>
    <property type="match status" value="1"/>
</dbReference>
<evidence type="ECO:0000259" key="6">
    <source>
        <dbReference type="Pfam" id="PF00999"/>
    </source>
</evidence>
<feature type="transmembrane region" description="Helical" evidence="5">
    <location>
        <begin position="335"/>
        <end position="353"/>
    </location>
</feature>
<dbReference type="GO" id="GO:1902600">
    <property type="term" value="P:proton transmembrane transport"/>
    <property type="evidence" value="ECO:0007669"/>
    <property type="project" value="InterPro"/>
</dbReference>
<protein>
    <submittedName>
        <fullName evidence="7">Cation:proton antiporter</fullName>
    </submittedName>
</protein>
<dbReference type="AlphaFoldDB" id="A0A9C9ELC3"/>
<dbReference type="InterPro" id="IPR038770">
    <property type="entry name" value="Na+/solute_symporter_sf"/>
</dbReference>
<proteinExistence type="predicted"/>
<feature type="transmembrane region" description="Helical" evidence="5">
    <location>
        <begin position="118"/>
        <end position="138"/>
    </location>
</feature>
<dbReference type="GO" id="GO:0016020">
    <property type="term" value="C:membrane"/>
    <property type="evidence" value="ECO:0007669"/>
    <property type="project" value="UniProtKB-SubCell"/>
</dbReference>
<dbReference type="EMBL" id="DRIG01000008">
    <property type="protein sequence ID" value="HEC77616.1"/>
    <property type="molecule type" value="Genomic_DNA"/>
</dbReference>
<gene>
    <name evidence="7" type="ORF">ENI34_00550</name>
</gene>
<accession>A0A9C9ELC3</accession>
<dbReference type="Proteomes" id="UP000885826">
    <property type="component" value="Unassembled WGS sequence"/>
</dbReference>